<comment type="caution">
    <text evidence="4">The sequence shown here is derived from an EMBL/GenBank/DDBJ whole genome shotgun (WGS) entry which is preliminary data.</text>
</comment>
<dbReference type="InterPro" id="IPR001638">
    <property type="entry name" value="Solute-binding_3/MltF_N"/>
</dbReference>
<dbReference type="AlphaFoldDB" id="A0A3D9HJD7"/>
<proteinExistence type="predicted"/>
<dbReference type="PANTHER" id="PTHR35936:SF25">
    <property type="entry name" value="ABC TRANSPORTER SUBSTRATE-BINDING PROTEIN"/>
    <property type="match status" value="1"/>
</dbReference>
<dbReference type="Pfam" id="PF00497">
    <property type="entry name" value="SBP_bac_3"/>
    <property type="match status" value="1"/>
</dbReference>
<gene>
    <name evidence="4" type="ORF">DFP90_1062</name>
</gene>
<evidence type="ECO:0000256" key="1">
    <source>
        <dbReference type="ARBA" id="ARBA00022729"/>
    </source>
</evidence>
<evidence type="ECO:0000313" key="5">
    <source>
        <dbReference type="Proteomes" id="UP000256845"/>
    </source>
</evidence>
<sequence>MIGRIRGIFARSICGCCLMMIAVAMVVPSQGGAWGQTVFLVTGNEYAPFTDETLPEGGLFTKIVRMIYDRNGEAVEFAFRPWKRGYLETLEGRFEATFPYILTDERAEAFYFSAPVLFVLVQLYTKSDSDFFADEYNDLTGRQTCLPNGYANTTRIERLVEQGRLKRVTATSMASCLRRLAQGRVDFVELNNFVAPTVIRETGLVPGVFRVLELTTDKVGHYVLYPKSGPDAGNKRDRFDAALEEVRKTGELDRLIETYLQGLNPNS</sequence>
<evidence type="ECO:0000256" key="2">
    <source>
        <dbReference type="SAM" id="SignalP"/>
    </source>
</evidence>
<keyword evidence="1 2" id="KW-0732">Signal</keyword>
<dbReference type="Gene3D" id="3.40.190.10">
    <property type="entry name" value="Periplasmic binding protein-like II"/>
    <property type="match status" value="2"/>
</dbReference>
<accession>A0A3D9HJD7</accession>
<dbReference type="SUPFAM" id="SSF53850">
    <property type="entry name" value="Periplasmic binding protein-like II"/>
    <property type="match status" value="1"/>
</dbReference>
<dbReference type="PANTHER" id="PTHR35936">
    <property type="entry name" value="MEMBRANE-BOUND LYTIC MUREIN TRANSGLYCOSYLASE F"/>
    <property type="match status" value="1"/>
</dbReference>
<organism evidence="4 5">
    <name type="scientific">Aestuariispira insulae</name>
    <dbReference type="NCBI Taxonomy" id="1461337"/>
    <lineage>
        <taxon>Bacteria</taxon>
        <taxon>Pseudomonadati</taxon>
        <taxon>Pseudomonadota</taxon>
        <taxon>Alphaproteobacteria</taxon>
        <taxon>Rhodospirillales</taxon>
        <taxon>Kiloniellaceae</taxon>
        <taxon>Aestuariispira</taxon>
    </lineage>
</organism>
<feature type="signal peptide" evidence="2">
    <location>
        <begin position="1"/>
        <end position="24"/>
    </location>
</feature>
<dbReference type="EMBL" id="QRDW01000006">
    <property type="protein sequence ID" value="RED49026.1"/>
    <property type="molecule type" value="Genomic_DNA"/>
</dbReference>
<protein>
    <submittedName>
        <fullName evidence="4">Polar amino acid transport system substrate-binding protein</fullName>
    </submittedName>
</protein>
<feature type="chain" id="PRO_5017642524" evidence="2">
    <location>
        <begin position="25"/>
        <end position="267"/>
    </location>
</feature>
<dbReference type="OrthoDB" id="8479038at2"/>
<reference evidence="4 5" key="1">
    <citation type="submission" date="2018-07" db="EMBL/GenBank/DDBJ databases">
        <title>Genomic Encyclopedia of Type Strains, Phase III (KMG-III): the genomes of soil and plant-associated and newly described type strains.</title>
        <authorList>
            <person name="Whitman W."/>
        </authorList>
    </citation>
    <scope>NUCLEOTIDE SEQUENCE [LARGE SCALE GENOMIC DNA]</scope>
    <source>
        <strain evidence="4 5">CECT 8488</strain>
    </source>
</reference>
<name>A0A3D9HJD7_9PROT</name>
<evidence type="ECO:0000313" key="4">
    <source>
        <dbReference type="EMBL" id="RED49026.1"/>
    </source>
</evidence>
<evidence type="ECO:0000259" key="3">
    <source>
        <dbReference type="Pfam" id="PF00497"/>
    </source>
</evidence>
<keyword evidence="5" id="KW-1185">Reference proteome</keyword>
<dbReference type="Proteomes" id="UP000256845">
    <property type="component" value="Unassembled WGS sequence"/>
</dbReference>
<feature type="domain" description="Solute-binding protein family 3/N-terminal" evidence="3">
    <location>
        <begin position="42"/>
        <end position="261"/>
    </location>
</feature>